<proteinExistence type="predicted"/>
<dbReference type="Proteomes" id="UP001277972">
    <property type="component" value="Unassembled WGS sequence"/>
</dbReference>
<keyword evidence="1" id="KW-0067">ATP-binding</keyword>
<gene>
    <name evidence="1" type="ORF">SH601_10965</name>
</gene>
<evidence type="ECO:0000313" key="1">
    <source>
        <dbReference type="EMBL" id="MDX8046503.1"/>
    </source>
</evidence>
<comment type="caution">
    <text evidence="1">The sequence shown here is derived from an EMBL/GenBank/DDBJ whole genome shotgun (WGS) entry which is preliminary data.</text>
</comment>
<reference evidence="1" key="1">
    <citation type="submission" date="2023-11" db="EMBL/GenBank/DDBJ databases">
        <title>Gracilibacillus pellucida a moderately halophilic bacterium isolated from saline soil in Xinjiang province.</title>
        <authorList>
            <person name="Zhang Z."/>
            <person name="Tan F."/>
            <person name="Wang Y."/>
            <person name="Xia M."/>
        </authorList>
    </citation>
    <scope>NUCLEOTIDE SEQUENCE</scope>
    <source>
        <strain evidence="1">S3-1-1</strain>
    </source>
</reference>
<organism evidence="1 2">
    <name type="scientific">Gracilibacillus pellucidus</name>
    <dbReference type="NCBI Taxonomy" id="3095368"/>
    <lineage>
        <taxon>Bacteria</taxon>
        <taxon>Bacillati</taxon>
        <taxon>Bacillota</taxon>
        <taxon>Bacilli</taxon>
        <taxon>Bacillales</taxon>
        <taxon>Bacillaceae</taxon>
        <taxon>Gracilibacillus</taxon>
    </lineage>
</organism>
<protein>
    <submittedName>
        <fullName evidence="1">ABC transporter ATP-binding protein</fullName>
    </submittedName>
</protein>
<dbReference type="EMBL" id="JAWZSR010000005">
    <property type="protein sequence ID" value="MDX8046503.1"/>
    <property type="molecule type" value="Genomic_DNA"/>
</dbReference>
<keyword evidence="2" id="KW-1185">Reference proteome</keyword>
<accession>A0ACC6M6K9</accession>
<sequence length="369" mass="41756">MSSILSVEHVSKAYGNVLALDNVSFSLNEGEVVSILGPSGCGKSTLLQAIAGLLKPTDGQIIIDNQKVSDRHTMLSPDKRPVNMVFQDYALWPHMNVYENIAYGLKRRKNYTKKRKEKVEYLLNKLQLNGLAQRMVSHLSGGQQQRVGIARALATEPKILLMDEPLSNLDIKLRLQMRNELAILLKELHTTVVHVTHDPMEAFALADKLLVIRAGKLEQYGPKENVFNMPETEWVAQLLGYTNRLAIEKQQLEIDGDHRGSIQWKGQIIQGKYTSSEKEDAGQWKVIVHPDDVKLVNPNDTSVDREGVNSIRARVKHIVFQGLSWQVILDTEDNEDFSFVVDQPLHVRDEVSICFPVNRTFIFKEENIG</sequence>
<evidence type="ECO:0000313" key="2">
    <source>
        <dbReference type="Proteomes" id="UP001277972"/>
    </source>
</evidence>
<name>A0ACC6M6K9_9BACI</name>
<keyword evidence="1" id="KW-0547">Nucleotide-binding</keyword>